<evidence type="ECO:0000256" key="10">
    <source>
        <dbReference type="PIRSR" id="PIRSR000350-3"/>
    </source>
</evidence>
<dbReference type="EC" id="1.8.1.4" evidence="12"/>
<reference evidence="15" key="1">
    <citation type="submission" date="2023-05" db="EMBL/GenBank/DDBJ databases">
        <authorList>
            <person name="Nardi F."/>
            <person name="Carapelli A."/>
            <person name="Cucini C."/>
        </authorList>
    </citation>
    <scope>NUCLEOTIDE SEQUENCE</scope>
    <source>
        <strain evidence="15">DMR45628</strain>
        <tissue evidence="15">Testes</tissue>
    </source>
</reference>
<feature type="active site" description="Proton acceptor" evidence="9">
    <location>
        <position position="512"/>
    </location>
</feature>
<dbReference type="InterPro" id="IPR006258">
    <property type="entry name" value="Lipoamide_DH"/>
</dbReference>
<dbReference type="NCBIfam" id="TIGR01350">
    <property type="entry name" value="lipoamide_DH"/>
    <property type="match status" value="1"/>
</dbReference>
<comment type="miscellaneous">
    <text evidence="12">The active site is a redox-active disulfide bond.</text>
</comment>
<dbReference type="Gene3D" id="3.50.50.60">
    <property type="entry name" value="FAD/NAD(P)-binding domain"/>
    <property type="match status" value="3"/>
</dbReference>
<dbReference type="FunFam" id="3.30.390.30:FF:000001">
    <property type="entry name" value="Dihydrolipoyl dehydrogenase"/>
    <property type="match status" value="1"/>
</dbReference>
<dbReference type="PROSITE" id="PS00076">
    <property type="entry name" value="PYRIDINE_REDOX_1"/>
    <property type="match status" value="1"/>
</dbReference>
<keyword evidence="2 12" id="KW-0285">Flavoprotein</keyword>
<keyword evidence="4 12" id="KW-0560">Oxidoreductase</keyword>
<evidence type="ECO:0000256" key="3">
    <source>
        <dbReference type="ARBA" id="ARBA00022827"/>
    </source>
</evidence>
<feature type="binding site" evidence="10">
    <location>
        <begin position="245"/>
        <end position="252"/>
    </location>
    <ligand>
        <name>NAD(+)</name>
        <dbReference type="ChEBI" id="CHEBI:57540"/>
    </ligand>
</feature>
<dbReference type="PANTHER" id="PTHR22912">
    <property type="entry name" value="DISULFIDE OXIDOREDUCTASE"/>
    <property type="match status" value="1"/>
</dbReference>
<dbReference type="GO" id="GO:0045333">
    <property type="term" value="P:cellular respiration"/>
    <property type="evidence" value="ECO:0007669"/>
    <property type="project" value="UniProtKB-ARBA"/>
</dbReference>
<keyword evidence="7 12" id="KW-0676">Redox-active center</keyword>
<keyword evidence="3 10" id="KW-0274">FAD</keyword>
<feature type="domain" description="FAD/NAD(P)-binding" evidence="14">
    <location>
        <begin position="40"/>
        <end position="395"/>
    </location>
</feature>
<feature type="binding site" evidence="10">
    <location>
        <position position="380"/>
    </location>
    <ligand>
        <name>FAD</name>
        <dbReference type="ChEBI" id="CHEBI:57692"/>
    </ligand>
</feature>
<evidence type="ECO:0000256" key="2">
    <source>
        <dbReference type="ARBA" id="ARBA00022630"/>
    </source>
</evidence>
<dbReference type="GO" id="GO:0005739">
    <property type="term" value="C:mitochondrion"/>
    <property type="evidence" value="ECO:0007669"/>
    <property type="project" value="TreeGrafter"/>
</dbReference>
<evidence type="ECO:0000256" key="4">
    <source>
        <dbReference type="ARBA" id="ARBA00023002"/>
    </source>
</evidence>
<dbReference type="PIRSF" id="PIRSF000350">
    <property type="entry name" value="Mercury_reductase_MerA"/>
    <property type="match status" value="1"/>
</dbReference>
<accession>A0AAW1KJ42</accession>
<dbReference type="PRINTS" id="PR00411">
    <property type="entry name" value="PNDRDTASEI"/>
</dbReference>
<keyword evidence="5 10" id="KW-0520">NAD</keyword>
<feature type="disulfide bond" description="Redox-active" evidence="11">
    <location>
        <begin position="77"/>
        <end position="82"/>
    </location>
</feature>
<protein>
    <recommendedName>
        <fullName evidence="12">Dihydrolipoyl dehydrogenase</fullName>
        <ecNumber evidence="12">1.8.1.4</ecNumber>
    </recommendedName>
</protein>
<dbReference type="AlphaFoldDB" id="A0AAW1KJ42"/>
<dbReference type="EMBL" id="JASPKY010000225">
    <property type="protein sequence ID" value="KAK9718779.1"/>
    <property type="molecule type" value="Genomic_DNA"/>
</dbReference>
<feature type="binding site" evidence="10">
    <location>
        <begin position="386"/>
        <end position="389"/>
    </location>
    <ligand>
        <name>FAD</name>
        <dbReference type="ChEBI" id="CHEBI:57692"/>
    </ligand>
</feature>
<evidence type="ECO:0000313" key="15">
    <source>
        <dbReference type="EMBL" id="KAK9718778.1"/>
    </source>
</evidence>
<dbReference type="InterPro" id="IPR012999">
    <property type="entry name" value="Pyr_OxRdtase_I_AS"/>
</dbReference>
<feature type="binding site" evidence="10">
    <location>
        <position position="179"/>
    </location>
    <ligand>
        <name>FAD</name>
        <dbReference type="ChEBI" id="CHEBI:57692"/>
    </ligand>
</feature>
<keyword evidence="10" id="KW-0547">Nucleotide-binding</keyword>
<dbReference type="SUPFAM" id="SSF55424">
    <property type="entry name" value="FAD/NAD-linked reductases, dimerisation (C-terminal) domain"/>
    <property type="match status" value="2"/>
</dbReference>
<evidence type="ECO:0000256" key="11">
    <source>
        <dbReference type="PIRSR" id="PIRSR000350-4"/>
    </source>
</evidence>
<dbReference type="Pfam" id="PF07992">
    <property type="entry name" value="Pyr_redox_2"/>
    <property type="match status" value="1"/>
</dbReference>
<evidence type="ECO:0000259" key="14">
    <source>
        <dbReference type="Pfam" id="PF07992"/>
    </source>
</evidence>
<keyword evidence="16" id="KW-1185">Reference proteome</keyword>
<evidence type="ECO:0000256" key="1">
    <source>
        <dbReference type="ARBA" id="ARBA00007532"/>
    </source>
</evidence>
<dbReference type="PRINTS" id="PR00368">
    <property type="entry name" value="FADPNR"/>
</dbReference>
<evidence type="ECO:0000256" key="12">
    <source>
        <dbReference type="RuleBase" id="RU003692"/>
    </source>
</evidence>
<comment type="cofactor">
    <cofactor evidence="10 12">
        <name>FAD</name>
        <dbReference type="ChEBI" id="CHEBI:57692"/>
    </cofactor>
    <text evidence="10 12">Binds 1 FAD per subunit.</text>
</comment>
<evidence type="ECO:0000313" key="16">
    <source>
        <dbReference type="Proteomes" id="UP001458880"/>
    </source>
</evidence>
<dbReference type="InterPro" id="IPR001100">
    <property type="entry name" value="Pyr_nuc-diS_OxRdtase"/>
</dbReference>
<organism evidence="15 16">
    <name type="scientific">Popillia japonica</name>
    <name type="common">Japanese beetle</name>
    <dbReference type="NCBI Taxonomy" id="7064"/>
    <lineage>
        <taxon>Eukaryota</taxon>
        <taxon>Metazoa</taxon>
        <taxon>Ecdysozoa</taxon>
        <taxon>Arthropoda</taxon>
        <taxon>Hexapoda</taxon>
        <taxon>Insecta</taxon>
        <taxon>Pterygota</taxon>
        <taxon>Neoptera</taxon>
        <taxon>Endopterygota</taxon>
        <taxon>Coleoptera</taxon>
        <taxon>Polyphaga</taxon>
        <taxon>Scarabaeiformia</taxon>
        <taxon>Scarabaeidae</taxon>
        <taxon>Rutelinae</taxon>
        <taxon>Popillia</taxon>
    </lineage>
</organism>
<dbReference type="GO" id="GO:0006103">
    <property type="term" value="P:2-oxoglutarate metabolic process"/>
    <property type="evidence" value="ECO:0007669"/>
    <property type="project" value="TreeGrafter"/>
</dbReference>
<dbReference type="Gene3D" id="3.30.390.30">
    <property type="match status" value="2"/>
</dbReference>
<dbReference type="Proteomes" id="UP001458880">
    <property type="component" value="Unassembled WGS sequence"/>
</dbReference>
<comment type="caution">
    <text evidence="15">The sequence shown here is derived from an EMBL/GenBank/DDBJ whole genome shotgun (WGS) entry which is preliminary data.</text>
</comment>
<dbReference type="PANTHER" id="PTHR22912:SF151">
    <property type="entry name" value="DIHYDROLIPOYL DEHYDROGENASE, MITOCHONDRIAL"/>
    <property type="match status" value="1"/>
</dbReference>
<feature type="domain" description="Pyridine nucleotide-disulphide oxidoreductase dimerisation" evidence="13">
    <location>
        <begin position="414"/>
        <end position="516"/>
    </location>
</feature>
<reference evidence="15 16" key="2">
    <citation type="journal article" date="2024" name="BMC Genomics">
        <title>De novo assembly and annotation of Popillia japonica's genome with initial clues to its potential as an invasive pest.</title>
        <authorList>
            <person name="Cucini C."/>
            <person name="Boschi S."/>
            <person name="Funari R."/>
            <person name="Cardaioli E."/>
            <person name="Iannotti N."/>
            <person name="Marturano G."/>
            <person name="Paoli F."/>
            <person name="Bruttini M."/>
            <person name="Carapelli A."/>
            <person name="Frati F."/>
            <person name="Nardi F."/>
        </authorList>
    </citation>
    <scope>NUCLEOTIDE SEQUENCE [LARGE SCALE GENOMIC DNA]</scope>
    <source>
        <strain evidence="15">DMR45628</strain>
    </source>
</reference>
<dbReference type="GO" id="GO:0004148">
    <property type="term" value="F:dihydrolipoyl dehydrogenase (NADH) activity"/>
    <property type="evidence" value="ECO:0007669"/>
    <property type="project" value="UniProtKB-EC"/>
</dbReference>
<dbReference type="SUPFAM" id="SSF51905">
    <property type="entry name" value="FAD/NAD(P)-binding domain"/>
    <property type="match status" value="1"/>
</dbReference>
<dbReference type="Pfam" id="PF02852">
    <property type="entry name" value="Pyr_redox_dim"/>
    <property type="match status" value="1"/>
</dbReference>
<feature type="binding site" evidence="10">
    <location>
        <position position="339"/>
    </location>
    <ligand>
        <name>NAD(+)</name>
        <dbReference type="ChEBI" id="CHEBI:57540"/>
    </ligand>
</feature>
<evidence type="ECO:0000256" key="6">
    <source>
        <dbReference type="ARBA" id="ARBA00023157"/>
    </source>
</evidence>
<proteinExistence type="inferred from homology"/>
<keyword evidence="6" id="KW-1015">Disulfide bond</keyword>
<dbReference type="GO" id="GO:0050660">
    <property type="term" value="F:flavin adenine dinucleotide binding"/>
    <property type="evidence" value="ECO:0007669"/>
    <property type="project" value="InterPro"/>
</dbReference>
<feature type="binding site" evidence="10">
    <location>
        <begin position="208"/>
        <end position="210"/>
    </location>
    <ligand>
        <name>FAD</name>
        <dbReference type="ChEBI" id="CHEBI:57692"/>
    </ligand>
</feature>
<dbReference type="InterPro" id="IPR050151">
    <property type="entry name" value="Class-I_Pyr_Nuc-Dis_Oxidored"/>
</dbReference>
<dbReference type="GO" id="GO:0045252">
    <property type="term" value="C:oxoglutarate dehydrogenase complex"/>
    <property type="evidence" value="ECO:0007669"/>
    <property type="project" value="TreeGrafter"/>
</dbReference>
<dbReference type="GO" id="GO:0045254">
    <property type="term" value="C:pyruvate dehydrogenase complex"/>
    <property type="evidence" value="ECO:0007669"/>
    <property type="project" value="UniProtKB-ARBA"/>
</dbReference>
<evidence type="ECO:0000256" key="8">
    <source>
        <dbReference type="ARBA" id="ARBA00049187"/>
    </source>
</evidence>
<dbReference type="FunFam" id="3.50.50.60:FF:000025">
    <property type="entry name" value="Dihydrolipoyl dehydrogenase"/>
    <property type="match status" value="1"/>
</dbReference>
<evidence type="ECO:0000256" key="9">
    <source>
        <dbReference type="PIRSR" id="PIRSR000350-2"/>
    </source>
</evidence>
<dbReference type="InterPro" id="IPR004099">
    <property type="entry name" value="Pyr_nucl-diS_OxRdtase_dimer"/>
</dbReference>
<dbReference type="EMBL" id="JASPKY010000225">
    <property type="protein sequence ID" value="KAK9718778.1"/>
    <property type="molecule type" value="Genomic_DNA"/>
</dbReference>
<sequence length="562" mass="60187">MQSHILKVLGSSVKNHCIKRCNKGALYFQQRNYSSGEEADLVVIGSGPGGYVAAIKAAQLGLKTVCIEKNPTLGGTCLNVGCIPSKSLLNNSHYFHMAHSEDFKNRNVGCIPSKSLLNNSHYFHMAHSEDFKNRGIIVDNVRLDLNVLMNAKSTSVKALTGGIAQLFKKNKVTLIKGHGKITAPNQVTALKEDGSSEVVATKNILIATGSEVTPFGGIEIDEDQIVSSTGALSLKEVPKRMIVIGAGVIGLELGSVWSRLGADVTAVEFLNLIGGVGIDQEVAKTFQKLLTKQGLKFKLGTKVTGATKTGGVIKVSVEDVQSPDKKEELECEVLLVCIGRRPYTTNLGLEELGIERDQRGRIPVNSVFQTVIPNIYAIGDCIHGPMLAHKAEDEGIVCVEGIKGGPVHIDYNCIPSVIYTHPEVAWVGRSEEDLKSEGIEYKIGKFPFLANSRAKTNNETDGFVKVLSDKATDRILGTHIIGPSAGELINEAVLAQEYGAAAEDVARACHAHPTCAINEAVLAQEYGAAAEDVARACHAHPTCAEALREANLAAYCGKPINF</sequence>
<comment type="catalytic activity">
    <reaction evidence="8 12">
        <text>N(6)-[(R)-dihydrolipoyl]-L-lysyl-[protein] + NAD(+) = N(6)-[(R)-lipoyl]-L-lysyl-[protein] + NADH + H(+)</text>
        <dbReference type="Rhea" id="RHEA:15045"/>
        <dbReference type="Rhea" id="RHEA-COMP:10474"/>
        <dbReference type="Rhea" id="RHEA-COMP:10475"/>
        <dbReference type="ChEBI" id="CHEBI:15378"/>
        <dbReference type="ChEBI" id="CHEBI:57540"/>
        <dbReference type="ChEBI" id="CHEBI:57945"/>
        <dbReference type="ChEBI" id="CHEBI:83099"/>
        <dbReference type="ChEBI" id="CHEBI:83100"/>
        <dbReference type="EC" id="1.8.1.4"/>
    </reaction>
</comment>
<dbReference type="InterPro" id="IPR016156">
    <property type="entry name" value="FAD/NAD-linked_Rdtase_dimer_sf"/>
</dbReference>
<evidence type="ECO:0000256" key="5">
    <source>
        <dbReference type="ARBA" id="ARBA00023027"/>
    </source>
</evidence>
<gene>
    <name evidence="15" type="ORF">QE152_g23002</name>
</gene>
<evidence type="ECO:0000259" key="13">
    <source>
        <dbReference type="Pfam" id="PF02852"/>
    </source>
</evidence>
<comment type="similarity">
    <text evidence="1 12">Belongs to the class-I pyridine nucleotide-disulfide oxidoreductase family.</text>
</comment>
<dbReference type="InterPro" id="IPR023753">
    <property type="entry name" value="FAD/NAD-binding_dom"/>
</dbReference>
<feature type="binding site" evidence="10">
    <location>
        <position position="86"/>
    </location>
    <ligand>
        <name>FAD</name>
        <dbReference type="ChEBI" id="CHEBI:57692"/>
    </ligand>
</feature>
<dbReference type="InterPro" id="IPR036188">
    <property type="entry name" value="FAD/NAD-bd_sf"/>
</dbReference>
<feature type="binding site" evidence="10">
    <location>
        <position position="268"/>
    </location>
    <ligand>
        <name>NAD(+)</name>
        <dbReference type="ChEBI" id="CHEBI:57540"/>
    </ligand>
</feature>
<evidence type="ECO:0000256" key="7">
    <source>
        <dbReference type="ARBA" id="ARBA00023284"/>
    </source>
</evidence>
<name>A0AAW1KJ42_POPJA</name>